<dbReference type="STRING" id="294747.C5MCU1"/>
<proteinExistence type="predicted"/>
<dbReference type="KEGG" id="ctp:CTRG_04042"/>
<evidence type="ECO:0000313" key="3">
    <source>
        <dbReference type="Proteomes" id="UP000002037"/>
    </source>
</evidence>
<protein>
    <submittedName>
        <fullName evidence="2">Uncharacterized protein</fullName>
    </submittedName>
</protein>
<evidence type="ECO:0000313" key="2">
    <source>
        <dbReference type="EMBL" id="EER32371.1"/>
    </source>
</evidence>
<dbReference type="HOGENOM" id="CLU_101463_0_0_1"/>
<organism evidence="2 3">
    <name type="scientific">Candida tropicalis (strain ATCC MYA-3404 / T1)</name>
    <name type="common">Yeast</name>
    <dbReference type="NCBI Taxonomy" id="294747"/>
    <lineage>
        <taxon>Eukaryota</taxon>
        <taxon>Fungi</taxon>
        <taxon>Dikarya</taxon>
        <taxon>Ascomycota</taxon>
        <taxon>Saccharomycotina</taxon>
        <taxon>Pichiomycetes</taxon>
        <taxon>Debaryomycetaceae</taxon>
        <taxon>Candida/Lodderomyces clade</taxon>
        <taxon>Candida</taxon>
    </lineage>
</organism>
<dbReference type="RefSeq" id="XP_002549745.1">
    <property type="nucleotide sequence ID" value="XM_002549699.1"/>
</dbReference>
<sequence>MVQSHHSLTLRLYLSWFLVCLVLPVSSLIVNDEFGTYMNPNPRKIPQCQANDLVKLSSCCNDLLHQLDQCKPDDLACECCALQSINQDCYHLCPGNPSTNFLTVLLSDCSQLSDVNACSLPFKKTDESTVVSKKKGSKSVDQVLEEDEKFDASLKSKVFNKIDGLKEHVSQEQFIKKKIKLVIDKEVTPVQNYSNISNISVVQELSKSSDALSYLHSVNRVIFAILISIVIIAMY</sequence>
<feature type="transmembrane region" description="Helical" evidence="1">
    <location>
        <begin position="12"/>
        <end position="30"/>
    </location>
</feature>
<dbReference type="GeneID" id="8297020"/>
<keyword evidence="1" id="KW-0812">Transmembrane</keyword>
<dbReference type="EMBL" id="GG692399">
    <property type="protein sequence ID" value="EER32371.1"/>
    <property type="molecule type" value="Genomic_DNA"/>
</dbReference>
<dbReference type="Proteomes" id="UP000002037">
    <property type="component" value="Unassembled WGS sequence"/>
</dbReference>
<dbReference type="VEuPathDB" id="FungiDB:CTRG_04042"/>
<keyword evidence="3" id="KW-1185">Reference proteome</keyword>
<keyword evidence="1" id="KW-0472">Membrane</keyword>
<keyword evidence="1" id="KW-1133">Transmembrane helix</keyword>
<dbReference type="OrthoDB" id="4087523at2759"/>
<name>C5MCU1_CANTT</name>
<feature type="transmembrane region" description="Helical" evidence="1">
    <location>
        <begin position="214"/>
        <end position="234"/>
    </location>
</feature>
<dbReference type="AlphaFoldDB" id="C5MCU1"/>
<evidence type="ECO:0000256" key="1">
    <source>
        <dbReference type="SAM" id="Phobius"/>
    </source>
</evidence>
<gene>
    <name evidence="2" type="ORF">CTRG_04042</name>
</gene>
<dbReference type="eggNOG" id="ENOG502ST6Z">
    <property type="taxonomic scope" value="Eukaryota"/>
</dbReference>
<reference evidence="2 3" key="1">
    <citation type="journal article" date="2009" name="Nature">
        <title>Evolution of pathogenicity and sexual reproduction in eight Candida genomes.</title>
        <authorList>
            <person name="Butler G."/>
            <person name="Rasmussen M.D."/>
            <person name="Lin M.F."/>
            <person name="Santos M.A."/>
            <person name="Sakthikumar S."/>
            <person name="Munro C.A."/>
            <person name="Rheinbay E."/>
            <person name="Grabherr M."/>
            <person name="Forche A."/>
            <person name="Reedy J.L."/>
            <person name="Agrafioti I."/>
            <person name="Arnaud M.B."/>
            <person name="Bates S."/>
            <person name="Brown A.J."/>
            <person name="Brunke S."/>
            <person name="Costanzo M.C."/>
            <person name="Fitzpatrick D.A."/>
            <person name="de Groot P.W."/>
            <person name="Harris D."/>
            <person name="Hoyer L.L."/>
            <person name="Hube B."/>
            <person name="Klis F.M."/>
            <person name="Kodira C."/>
            <person name="Lennard N."/>
            <person name="Logue M.E."/>
            <person name="Martin R."/>
            <person name="Neiman A.M."/>
            <person name="Nikolaou E."/>
            <person name="Quail M.A."/>
            <person name="Quinn J."/>
            <person name="Santos M.C."/>
            <person name="Schmitzberger F.F."/>
            <person name="Sherlock G."/>
            <person name="Shah P."/>
            <person name="Silverstein K.A."/>
            <person name="Skrzypek M.S."/>
            <person name="Soll D."/>
            <person name="Staggs R."/>
            <person name="Stansfield I."/>
            <person name="Stumpf M.P."/>
            <person name="Sudbery P.E."/>
            <person name="Srikantha T."/>
            <person name="Zeng Q."/>
            <person name="Berman J."/>
            <person name="Berriman M."/>
            <person name="Heitman J."/>
            <person name="Gow N.A."/>
            <person name="Lorenz M.C."/>
            <person name="Birren B.W."/>
            <person name="Kellis M."/>
            <person name="Cuomo C.A."/>
        </authorList>
    </citation>
    <scope>NUCLEOTIDE SEQUENCE [LARGE SCALE GENOMIC DNA]</scope>
    <source>
        <strain evidence="3">ATCC MYA-3404 / T1</strain>
    </source>
</reference>
<accession>C5MCU1</accession>